<dbReference type="InterPro" id="IPR001792">
    <property type="entry name" value="Acylphosphatase-like_dom"/>
</dbReference>
<dbReference type="InterPro" id="IPR020456">
    <property type="entry name" value="Acylphosphatase"/>
</dbReference>
<dbReference type="InterPro" id="IPR017968">
    <property type="entry name" value="Acylphosphatase_CS"/>
</dbReference>
<sequence length="90" mass="9974">MIKEAAHIVVHGRVHGVCFRASTHAKALEFCLTGWVRNLSNGTVEVHAEGSRDSLDQLIKWCQTGPASAKVSQCDLNWINPEGMDEFRVL</sequence>
<dbReference type="GO" id="GO:0003998">
    <property type="term" value="F:acylphosphatase activity"/>
    <property type="evidence" value="ECO:0007669"/>
    <property type="project" value="InterPro"/>
</dbReference>
<evidence type="ECO:0000313" key="2">
    <source>
        <dbReference type="EMBL" id="SVD32070.1"/>
    </source>
</evidence>
<dbReference type="PROSITE" id="PS00151">
    <property type="entry name" value="ACYLPHOSPHATASE_2"/>
    <property type="match status" value="1"/>
</dbReference>
<protein>
    <recommendedName>
        <fullName evidence="1">Acylphosphatase-like domain-containing protein</fullName>
    </recommendedName>
</protein>
<name>A0A382UCQ6_9ZZZZ</name>
<dbReference type="Gene3D" id="3.30.70.100">
    <property type="match status" value="1"/>
</dbReference>
<evidence type="ECO:0000259" key="1">
    <source>
        <dbReference type="PROSITE" id="PS51160"/>
    </source>
</evidence>
<dbReference type="SUPFAM" id="SSF54975">
    <property type="entry name" value="Acylphosphatase/BLUF domain-like"/>
    <property type="match status" value="1"/>
</dbReference>
<dbReference type="AlphaFoldDB" id="A0A382UCQ6"/>
<dbReference type="InterPro" id="IPR036046">
    <property type="entry name" value="Acylphosphatase-like_dom_sf"/>
</dbReference>
<organism evidence="2">
    <name type="scientific">marine metagenome</name>
    <dbReference type="NCBI Taxonomy" id="408172"/>
    <lineage>
        <taxon>unclassified sequences</taxon>
        <taxon>metagenomes</taxon>
        <taxon>ecological metagenomes</taxon>
    </lineage>
</organism>
<reference evidence="2" key="1">
    <citation type="submission" date="2018-05" db="EMBL/GenBank/DDBJ databases">
        <authorList>
            <person name="Lanie J.A."/>
            <person name="Ng W.-L."/>
            <person name="Kazmierczak K.M."/>
            <person name="Andrzejewski T.M."/>
            <person name="Davidsen T.M."/>
            <person name="Wayne K.J."/>
            <person name="Tettelin H."/>
            <person name="Glass J.I."/>
            <person name="Rusch D."/>
            <person name="Podicherti R."/>
            <person name="Tsui H.-C.T."/>
            <person name="Winkler M.E."/>
        </authorList>
    </citation>
    <scope>NUCLEOTIDE SEQUENCE</scope>
</reference>
<gene>
    <name evidence="2" type="ORF">METZ01_LOCUS384924</name>
</gene>
<dbReference type="EMBL" id="UINC01143256">
    <property type="protein sequence ID" value="SVD32070.1"/>
    <property type="molecule type" value="Genomic_DNA"/>
</dbReference>
<dbReference type="PROSITE" id="PS51160">
    <property type="entry name" value="ACYLPHOSPHATASE_3"/>
    <property type="match status" value="1"/>
</dbReference>
<dbReference type="PANTHER" id="PTHR47268">
    <property type="entry name" value="ACYLPHOSPHATASE"/>
    <property type="match status" value="1"/>
</dbReference>
<feature type="domain" description="Acylphosphatase-like" evidence="1">
    <location>
        <begin position="5"/>
        <end position="90"/>
    </location>
</feature>
<dbReference type="PRINTS" id="PR00112">
    <property type="entry name" value="ACYLPHPHTASE"/>
</dbReference>
<proteinExistence type="predicted"/>
<dbReference type="PANTHER" id="PTHR47268:SF4">
    <property type="entry name" value="ACYLPHOSPHATASE"/>
    <property type="match status" value="1"/>
</dbReference>
<dbReference type="Pfam" id="PF00708">
    <property type="entry name" value="Acylphosphatase"/>
    <property type="match status" value="1"/>
</dbReference>
<accession>A0A382UCQ6</accession>